<dbReference type="OrthoDB" id="5241882at2"/>
<dbReference type="InterPro" id="IPR056785">
    <property type="entry name" value="YkcA/B-like_C"/>
</dbReference>
<evidence type="ECO:0000313" key="12">
    <source>
        <dbReference type="EMBL" id="RJL26454.1"/>
    </source>
</evidence>
<name>A0A3A4AHL7_9ACTN</name>
<evidence type="ECO:0000256" key="2">
    <source>
        <dbReference type="ARBA" id="ARBA00022475"/>
    </source>
</evidence>
<dbReference type="InterPro" id="IPR050297">
    <property type="entry name" value="LipidA_mod_glycosyltrf_83"/>
</dbReference>
<dbReference type="PANTHER" id="PTHR33908">
    <property type="entry name" value="MANNOSYLTRANSFERASE YKCB-RELATED"/>
    <property type="match status" value="1"/>
</dbReference>
<sequence length="708" mass="71428">MRLSSTLKRALTCGADAGCMIAIDDTPVRPREPAWSRWALLAACAAAGLLYLWALDSIGYGNSYYAAAARSMSQDWSAFFFGSFDPLGVSTVDKPPAALWVQALSARVFGFSGAAVIVPQAVLGVLAIAVLHRAVLRWHGPAAASIAAWVMALTPITVAINRDNNPDTLMVLLLVCAAYCVTRAVAAGSGWWLTTGAALVGAGFTAKMLQAWVVAPALFAAYLFAADVRLARGLRHLAGAAAVLLATSFAWVAAVDLLPGRKPYIGGSRDGSAWDLVIGYNGLGRILGNRDGAGTGAGNAGPSFGGEPGLTRLFNDQLAGQISWLLPLCAAALAAAFVVRARARRGGWVLWGGWLVLCWAVFSFAEGIFHPYYTTQLAPAVAALAGAGAVEMWRLYRRPGRLAWALLPAAVAGTVVWAGQVVARTPDWRPWLRPAILTAGALAVLLLVGARLLAHPRAFRAAVAGGVVAGLAVIAAPAVWAASVPAGDGGGMGGVNPTAGPSGFGGPGGGRGGPGRPPGGFPGGRGGGGGFPAAPPGTPPGGGTPDGAVPDGAVPDGGSPGGRTAGGGAGGPGGSRGRGGGMAGFGVASGGLTSAQKAVIEHARKNRGGAEILLATASATGAAPYIIATGEDVVALGGFNGTDQAITVDELARLVADGRLRFVELSGFRGAGGDRDTRLTWVSTRCSAVKDVAGLYDCAPSRADRTTS</sequence>
<protein>
    <submittedName>
        <fullName evidence="12">Glycosyl transferase family 39</fullName>
    </submittedName>
</protein>
<dbReference type="InterPro" id="IPR038731">
    <property type="entry name" value="RgtA/B/C-like"/>
</dbReference>
<feature type="transmembrane region" description="Helical" evidence="9">
    <location>
        <begin position="204"/>
        <end position="225"/>
    </location>
</feature>
<feature type="transmembrane region" description="Helical" evidence="9">
    <location>
        <begin position="322"/>
        <end position="341"/>
    </location>
</feature>
<keyword evidence="13" id="KW-1185">Reference proteome</keyword>
<evidence type="ECO:0000256" key="1">
    <source>
        <dbReference type="ARBA" id="ARBA00004651"/>
    </source>
</evidence>
<dbReference type="AlphaFoldDB" id="A0A3A4AHL7"/>
<feature type="domain" description="Glycosyltransferase RgtA/B/C/D-like" evidence="10">
    <location>
        <begin position="93"/>
        <end position="251"/>
    </location>
</feature>
<evidence type="ECO:0000256" key="3">
    <source>
        <dbReference type="ARBA" id="ARBA00022676"/>
    </source>
</evidence>
<evidence type="ECO:0000259" key="11">
    <source>
        <dbReference type="Pfam" id="PF24878"/>
    </source>
</evidence>
<evidence type="ECO:0000256" key="4">
    <source>
        <dbReference type="ARBA" id="ARBA00022679"/>
    </source>
</evidence>
<dbReference type="GO" id="GO:0009103">
    <property type="term" value="P:lipopolysaccharide biosynthetic process"/>
    <property type="evidence" value="ECO:0007669"/>
    <property type="project" value="UniProtKB-ARBA"/>
</dbReference>
<dbReference type="GO" id="GO:0016763">
    <property type="term" value="F:pentosyltransferase activity"/>
    <property type="evidence" value="ECO:0007669"/>
    <property type="project" value="TreeGrafter"/>
</dbReference>
<keyword evidence="6 9" id="KW-1133">Transmembrane helix</keyword>
<feature type="compositionally biased region" description="Gly residues" evidence="8">
    <location>
        <begin position="558"/>
        <end position="582"/>
    </location>
</feature>
<feature type="region of interest" description="Disordered" evidence="8">
    <location>
        <begin position="493"/>
        <end position="582"/>
    </location>
</feature>
<feature type="transmembrane region" description="Helical" evidence="9">
    <location>
        <begin position="402"/>
        <end position="423"/>
    </location>
</feature>
<accession>A0A3A4AHL7</accession>
<evidence type="ECO:0000313" key="13">
    <source>
        <dbReference type="Proteomes" id="UP000265768"/>
    </source>
</evidence>
<comment type="subcellular location">
    <subcellularLocation>
        <location evidence="1">Cell membrane</location>
        <topology evidence="1">Multi-pass membrane protein</topology>
    </subcellularLocation>
</comment>
<evidence type="ECO:0000256" key="7">
    <source>
        <dbReference type="ARBA" id="ARBA00023136"/>
    </source>
</evidence>
<comment type="caution">
    <text evidence="12">The sequence shown here is derived from an EMBL/GenBank/DDBJ whole genome shotgun (WGS) entry which is preliminary data.</text>
</comment>
<dbReference type="GO" id="GO:0010041">
    <property type="term" value="P:response to iron(III) ion"/>
    <property type="evidence" value="ECO:0007669"/>
    <property type="project" value="TreeGrafter"/>
</dbReference>
<feature type="transmembrane region" description="Helical" evidence="9">
    <location>
        <begin position="108"/>
        <end position="132"/>
    </location>
</feature>
<dbReference type="PANTHER" id="PTHR33908:SF3">
    <property type="entry name" value="UNDECAPRENYL PHOSPHATE-ALPHA-4-AMINO-4-DEOXY-L-ARABINOSE ARABINOSYL TRANSFERASE"/>
    <property type="match status" value="1"/>
</dbReference>
<dbReference type="Pfam" id="PF24878">
    <property type="entry name" value="YkcB_C"/>
    <property type="match status" value="1"/>
</dbReference>
<feature type="transmembrane region" description="Helical" evidence="9">
    <location>
        <begin position="35"/>
        <end position="55"/>
    </location>
</feature>
<organism evidence="12 13">
    <name type="scientific">Bailinhaonella thermotolerans</name>
    <dbReference type="NCBI Taxonomy" id="1070861"/>
    <lineage>
        <taxon>Bacteria</taxon>
        <taxon>Bacillati</taxon>
        <taxon>Actinomycetota</taxon>
        <taxon>Actinomycetes</taxon>
        <taxon>Streptosporangiales</taxon>
        <taxon>Streptosporangiaceae</taxon>
        <taxon>Bailinhaonella</taxon>
    </lineage>
</organism>
<keyword evidence="5 9" id="KW-0812">Transmembrane</keyword>
<keyword evidence="2" id="KW-1003">Cell membrane</keyword>
<feature type="compositionally biased region" description="Gly residues" evidence="8">
    <location>
        <begin position="521"/>
        <end position="531"/>
    </location>
</feature>
<reference evidence="12 13" key="1">
    <citation type="submission" date="2018-09" db="EMBL/GenBank/DDBJ databases">
        <title>YIM 75507 draft genome.</title>
        <authorList>
            <person name="Tang S."/>
            <person name="Feng Y."/>
        </authorList>
    </citation>
    <scope>NUCLEOTIDE SEQUENCE [LARGE SCALE GENOMIC DNA]</scope>
    <source>
        <strain evidence="12 13">YIM 75507</strain>
    </source>
</reference>
<evidence type="ECO:0000259" key="10">
    <source>
        <dbReference type="Pfam" id="PF13231"/>
    </source>
</evidence>
<feature type="transmembrane region" description="Helical" evidence="9">
    <location>
        <begin position="461"/>
        <end position="482"/>
    </location>
</feature>
<keyword evidence="4 12" id="KW-0808">Transferase</keyword>
<feature type="transmembrane region" description="Helical" evidence="9">
    <location>
        <begin position="171"/>
        <end position="192"/>
    </location>
</feature>
<feature type="domain" description="Putative mannosyltransferase YkcA/B-like C-terminal" evidence="11">
    <location>
        <begin position="600"/>
        <end position="683"/>
    </location>
</feature>
<evidence type="ECO:0000256" key="6">
    <source>
        <dbReference type="ARBA" id="ARBA00022989"/>
    </source>
</evidence>
<proteinExistence type="predicted"/>
<feature type="transmembrane region" description="Helical" evidence="9">
    <location>
        <begin position="435"/>
        <end position="454"/>
    </location>
</feature>
<feature type="transmembrane region" description="Helical" evidence="9">
    <location>
        <begin position="371"/>
        <end position="390"/>
    </location>
</feature>
<dbReference type="Pfam" id="PF13231">
    <property type="entry name" value="PMT_2"/>
    <property type="match status" value="1"/>
</dbReference>
<dbReference type="EMBL" id="QZEY01000012">
    <property type="protein sequence ID" value="RJL26454.1"/>
    <property type="molecule type" value="Genomic_DNA"/>
</dbReference>
<keyword evidence="3" id="KW-0328">Glycosyltransferase</keyword>
<evidence type="ECO:0000256" key="5">
    <source>
        <dbReference type="ARBA" id="ARBA00022692"/>
    </source>
</evidence>
<dbReference type="Proteomes" id="UP000265768">
    <property type="component" value="Unassembled WGS sequence"/>
</dbReference>
<evidence type="ECO:0000256" key="9">
    <source>
        <dbReference type="SAM" id="Phobius"/>
    </source>
</evidence>
<evidence type="ECO:0000256" key="8">
    <source>
        <dbReference type="SAM" id="MobiDB-lite"/>
    </source>
</evidence>
<keyword evidence="7 9" id="KW-0472">Membrane</keyword>
<gene>
    <name evidence="12" type="ORF">D5H75_26045</name>
</gene>
<dbReference type="GO" id="GO:0005886">
    <property type="term" value="C:plasma membrane"/>
    <property type="evidence" value="ECO:0007669"/>
    <property type="project" value="UniProtKB-SubCell"/>
</dbReference>
<feature type="transmembrane region" description="Helical" evidence="9">
    <location>
        <begin position="237"/>
        <end position="254"/>
    </location>
</feature>
<feature type="transmembrane region" description="Helical" evidence="9">
    <location>
        <begin position="348"/>
        <end position="365"/>
    </location>
</feature>
<feature type="compositionally biased region" description="Gly residues" evidence="8">
    <location>
        <begin position="502"/>
        <end position="514"/>
    </location>
</feature>